<reference evidence="3" key="1">
    <citation type="submission" date="2024-06" db="EMBL/GenBank/DDBJ databases">
        <authorList>
            <person name="Ryan C."/>
        </authorList>
    </citation>
    <scope>NUCLEOTIDE SEQUENCE [LARGE SCALE GENOMIC DNA]</scope>
</reference>
<evidence type="ECO:0000259" key="1">
    <source>
        <dbReference type="Pfam" id="PF07762"/>
    </source>
</evidence>
<organism evidence="2 3">
    <name type="scientific">Urochloa decumbens</name>
    <dbReference type="NCBI Taxonomy" id="240449"/>
    <lineage>
        <taxon>Eukaryota</taxon>
        <taxon>Viridiplantae</taxon>
        <taxon>Streptophyta</taxon>
        <taxon>Embryophyta</taxon>
        <taxon>Tracheophyta</taxon>
        <taxon>Spermatophyta</taxon>
        <taxon>Magnoliopsida</taxon>
        <taxon>Liliopsida</taxon>
        <taxon>Poales</taxon>
        <taxon>Poaceae</taxon>
        <taxon>PACMAD clade</taxon>
        <taxon>Panicoideae</taxon>
        <taxon>Panicodae</taxon>
        <taxon>Paniceae</taxon>
        <taxon>Melinidinae</taxon>
        <taxon>Urochloa</taxon>
    </lineage>
</organism>
<sequence length="431" mass="47406">MATSSYILLNPHACVSTVSHADATTASATTRKNQTIEVSLRPARPPLPSDLLVHCPGLDPADLAVPPRILRAVEGFLLLRVPIGCSPDYVSPDDCDYFVYRADAEGGPSLQRLSRPHPSFHDDEVGLLPRGDHYTIAVLSATPTPTEDVYDLHLFHSEAPETWSFRQVSVEEPQEGFPSKIPTNCYRLYYHDTTTVITIGGERGTMGWVDLWRGILLCDVLSEEPTLRGVPLPTPENLMSGNNGNGFELGCPKSLRGISFISDGKSGTGCLKLVQLEAKATVLPYDDGRHYLMHDWTITTWSNTKMSSSWEDWEKGHKVQASDITIDGKLNSEMLDSGLLLCKPPGDVDGAERALQNLLVSDPAPGIDAAHEDIVYLMARVKFLHPKAWVLALDMRNNRLQGTAEFGTERERGVRVVCCPSSISKYTVNPE</sequence>
<dbReference type="Proteomes" id="UP001497457">
    <property type="component" value="Chromosome 12b"/>
</dbReference>
<dbReference type="PANTHER" id="PTHR33074:SF62">
    <property type="entry name" value="EXPRESSED PROTEIN"/>
    <property type="match status" value="1"/>
</dbReference>
<accession>A0ABC8WJV4</accession>
<dbReference type="InterPro" id="IPR011676">
    <property type="entry name" value="DUF1618"/>
</dbReference>
<feature type="domain" description="DUF1618" evidence="1">
    <location>
        <begin position="208"/>
        <end position="333"/>
    </location>
</feature>
<keyword evidence="3" id="KW-1185">Reference proteome</keyword>
<dbReference type="PANTHER" id="PTHR33074">
    <property type="entry name" value="EXPRESSED PROTEIN-RELATED"/>
    <property type="match status" value="1"/>
</dbReference>
<dbReference type="AlphaFoldDB" id="A0ABC8WJV4"/>
<protein>
    <recommendedName>
        <fullName evidence="1">DUF1618 domain-containing protein</fullName>
    </recommendedName>
</protein>
<evidence type="ECO:0000313" key="2">
    <source>
        <dbReference type="EMBL" id="CAL4910596.1"/>
    </source>
</evidence>
<proteinExistence type="predicted"/>
<dbReference type="EMBL" id="OZ075122">
    <property type="protein sequence ID" value="CAL4910596.1"/>
    <property type="molecule type" value="Genomic_DNA"/>
</dbReference>
<gene>
    <name evidence="2" type="ORF">URODEC1_LOCUS14461</name>
</gene>
<reference evidence="2 3" key="2">
    <citation type="submission" date="2024-10" db="EMBL/GenBank/DDBJ databases">
        <authorList>
            <person name="Ryan C."/>
        </authorList>
    </citation>
    <scope>NUCLEOTIDE SEQUENCE [LARGE SCALE GENOMIC DNA]</scope>
</reference>
<dbReference type="Pfam" id="PF07762">
    <property type="entry name" value="DUF1618"/>
    <property type="match status" value="1"/>
</dbReference>
<name>A0ABC8WJV4_9POAL</name>
<evidence type="ECO:0000313" key="3">
    <source>
        <dbReference type="Proteomes" id="UP001497457"/>
    </source>
</evidence>